<evidence type="ECO:0000313" key="3">
    <source>
        <dbReference type="EMBL" id="KAL2788091.1"/>
    </source>
</evidence>
<dbReference type="EMBL" id="JBFTWV010000085">
    <property type="protein sequence ID" value="KAL2788091.1"/>
    <property type="molecule type" value="Genomic_DNA"/>
</dbReference>
<evidence type="ECO:0000313" key="4">
    <source>
        <dbReference type="Proteomes" id="UP001610563"/>
    </source>
</evidence>
<feature type="compositionally biased region" description="Polar residues" evidence="1">
    <location>
        <begin position="76"/>
        <end position="87"/>
    </location>
</feature>
<accession>A0ABR4FXV9</accession>
<keyword evidence="2" id="KW-0732">Signal</keyword>
<proteinExistence type="predicted"/>
<keyword evidence="4" id="KW-1185">Reference proteome</keyword>
<protein>
    <submittedName>
        <fullName evidence="3">Uncharacterized protein</fullName>
    </submittedName>
</protein>
<evidence type="ECO:0000256" key="1">
    <source>
        <dbReference type="SAM" id="MobiDB-lite"/>
    </source>
</evidence>
<feature type="signal peptide" evidence="2">
    <location>
        <begin position="1"/>
        <end position="20"/>
    </location>
</feature>
<reference evidence="3 4" key="1">
    <citation type="submission" date="2024-07" db="EMBL/GenBank/DDBJ databases">
        <title>Section-level genome sequencing and comparative genomics of Aspergillus sections Usti and Cavernicolus.</title>
        <authorList>
            <consortium name="Lawrence Berkeley National Laboratory"/>
            <person name="Nybo J.L."/>
            <person name="Vesth T.C."/>
            <person name="Theobald S."/>
            <person name="Frisvad J.C."/>
            <person name="Larsen T.O."/>
            <person name="Kjaerboelling I."/>
            <person name="Rothschild-Mancinelli K."/>
            <person name="Lyhne E.K."/>
            <person name="Kogle M.E."/>
            <person name="Barry K."/>
            <person name="Clum A."/>
            <person name="Na H."/>
            <person name="Ledsgaard L."/>
            <person name="Lin J."/>
            <person name="Lipzen A."/>
            <person name="Kuo A."/>
            <person name="Riley R."/>
            <person name="Mondo S."/>
            <person name="Labutti K."/>
            <person name="Haridas S."/>
            <person name="Pangalinan J."/>
            <person name="Salamov A.A."/>
            <person name="Simmons B.A."/>
            <person name="Magnuson J.K."/>
            <person name="Chen J."/>
            <person name="Drula E."/>
            <person name="Henrissat B."/>
            <person name="Wiebenga A."/>
            <person name="Lubbers R.J."/>
            <person name="Gomes A.C."/>
            <person name="Makela M.R."/>
            <person name="Stajich J."/>
            <person name="Grigoriev I.V."/>
            <person name="Mortensen U.H."/>
            <person name="De Vries R.P."/>
            <person name="Baker S.E."/>
            <person name="Andersen M.R."/>
        </authorList>
    </citation>
    <scope>NUCLEOTIDE SEQUENCE [LARGE SCALE GENOMIC DNA]</scope>
    <source>
        <strain evidence="3 4">CBS 209.92</strain>
    </source>
</reference>
<comment type="caution">
    <text evidence="3">The sequence shown here is derived from an EMBL/GenBank/DDBJ whole genome shotgun (WGS) entry which is preliminary data.</text>
</comment>
<organism evidence="3 4">
    <name type="scientific">Aspergillus keveii</name>
    <dbReference type="NCBI Taxonomy" id="714993"/>
    <lineage>
        <taxon>Eukaryota</taxon>
        <taxon>Fungi</taxon>
        <taxon>Dikarya</taxon>
        <taxon>Ascomycota</taxon>
        <taxon>Pezizomycotina</taxon>
        <taxon>Eurotiomycetes</taxon>
        <taxon>Eurotiomycetidae</taxon>
        <taxon>Eurotiales</taxon>
        <taxon>Aspergillaceae</taxon>
        <taxon>Aspergillus</taxon>
        <taxon>Aspergillus subgen. Nidulantes</taxon>
    </lineage>
</organism>
<gene>
    <name evidence="3" type="ORF">BJX66DRAFT_265986</name>
</gene>
<sequence length="129" mass="13848">MIAVAAAIIYFCLQIVDVLQKKCRGSEALNSPLFITAMINRLVSLGPLQIILLDIKPDVVMICGRVKLESLGRQAGDSSPLSATQRSGAGERANARGRDISISIHLRADGGSIHERSTLLSGSFEAEMR</sequence>
<feature type="region of interest" description="Disordered" evidence="1">
    <location>
        <begin position="72"/>
        <end position="96"/>
    </location>
</feature>
<name>A0ABR4FXV9_9EURO</name>
<evidence type="ECO:0000256" key="2">
    <source>
        <dbReference type="SAM" id="SignalP"/>
    </source>
</evidence>
<feature type="chain" id="PRO_5045208335" evidence="2">
    <location>
        <begin position="21"/>
        <end position="129"/>
    </location>
</feature>
<dbReference type="Proteomes" id="UP001610563">
    <property type="component" value="Unassembled WGS sequence"/>
</dbReference>